<dbReference type="PANTHER" id="PTHR30363">
    <property type="entry name" value="HTH-TYPE TRANSCRIPTIONAL REGULATOR SRLR-RELATED"/>
    <property type="match status" value="1"/>
</dbReference>
<dbReference type="EMBL" id="LDOU01000015">
    <property type="protein sequence ID" value="KLV08221.1"/>
    <property type="molecule type" value="Genomic_DNA"/>
</dbReference>
<reference evidence="6 7" key="1">
    <citation type="submission" date="2015-05" db="EMBL/GenBank/DDBJ databases">
        <title>Photobacterium galathea sp. nov.</title>
        <authorList>
            <person name="Machado H."/>
            <person name="Gram L."/>
        </authorList>
    </citation>
    <scope>NUCLEOTIDE SEQUENCE [LARGE SCALE GENOMIC DNA]</scope>
    <source>
        <strain evidence="6 7">DSM 22954</strain>
    </source>
</reference>
<evidence type="ECO:0000256" key="2">
    <source>
        <dbReference type="ARBA" id="ARBA00023015"/>
    </source>
</evidence>
<evidence type="ECO:0000256" key="1">
    <source>
        <dbReference type="ARBA" id="ARBA00022491"/>
    </source>
</evidence>
<evidence type="ECO:0000313" key="6">
    <source>
        <dbReference type="EMBL" id="KLV08221.1"/>
    </source>
</evidence>
<evidence type="ECO:0000256" key="4">
    <source>
        <dbReference type="ARBA" id="ARBA00023163"/>
    </source>
</evidence>
<dbReference type="RefSeq" id="WP_047886109.1">
    <property type="nucleotide sequence ID" value="NZ_CP071326.1"/>
</dbReference>
<evidence type="ECO:0000313" key="7">
    <source>
        <dbReference type="Proteomes" id="UP000035909"/>
    </source>
</evidence>
<dbReference type="InterPro" id="IPR037171">
    <property type="entry name" value="NagB/RpiA_transferase-like"/>
</dbReference>
<keyword evidence="4" id="KW-0804">Transcription</keyword>
<dbReference type="PRINTS" id="PR00037">
    <property type="entry name" value="HTHLACR"/>
</dbReference>
<dbReference type="Pfam" id="PF00455">
    <property type="entry name" value="DeoRC"/>
    <property type="match status" value="1"/>
</dbReference>
<dbReference type="PROSITE" id="PS00894">
    <property type="entry name" value="HTH_DEOR_1"/>
    <property type="match status" value="1"/>
</dbReference>
<dbReference type="SUPFAM" id="SSF100950">
    <property type="entry name" value="NagB/RpiA/CoA transferase-like"/>
    <property type="match status" value="1"/>
</dbReference>
<keyword evidence="2" id="KW-0805">Transcription regulation</keyword>
<evidence type="ECO:0000256" key="3">
    <source>
        <dbReference type="ARBA" id="ARBA00023125"/>
    </source>
</evidence>
<comment type="caution">
    <text evidence="6">The sequence shown here is derived from an EMBL/GenBank/DDBJ whole genome shotgun (WGS) entry which is preliminary data.</text>
</comment>
<dbReference type="InterPro" id="IPR018356">
    <property type="entry name" value="Tscrpt_reg_HTH_DeoR_CS"/>
</dbReference>
<keyword evidence="3" id="KW-0238">DNA-binding</keyword>
<dbReference type="InterPro" id="IPR001034">
    <property type="entry name" value="DeoR_HTH"/>
</dbReference>
<dbReference type="Gene3D" id="3.30.750.70">
    <property type="entry name" value="4-hydroxybutyrate coenzyme like domains"/>
    <property type="match status" value="1"/>
</dbReference>
<dbReference type="InterPro" id="IPR036388">
    <property type="entry name" value="WH-like_DNA-bd_sf"/>
</dbReference>
<accession>A0A0J1H970</accession>
<sequence>MEPLNIRQQHIVELLNQQEYCSIDDLASAFSVTTQTIRRDINALCDLGMARRHHGGVGLPGSLSNRSYVTRQVTHQAEKQRIAQAVVREIPDGSTIFLGIGTTIAAIAEHLGHLQSLRVITNNFEAAQILTRFPQIETWMPGGRIRCNDRDIVGDTVASFFGQFYADIGIIGCAAVSHISASKLLAPDPAKASGSETVLGTAKCLCTDNLPAGDVEIASVSTAFAMEYELREAKVSQAILSGSQQTWLVANRTKWQRKANAIIAPLHSFDRVFSGDQD</sequence>
<feature type="domain" description="HTH deoR-type" evidence="5">
    <location>
        <begin position="4"/>
        <end position="59"/>
    </location>
</feature>
<keyword evidence="7" id="KW-1185">Reference proteome</keyword>
<name>A0A0J1H970_9GAMM</name>
<dbReference type="SUPFAM" id="SSF46785">
    <property type="entry name" value="Winged helix' DNA-binding domain"/>
    <property type="match status" value="1"/>
</dbReference>
<dbReference type="InterPro" id="IPR050313">
    <property type="entry name" value="Carb_Metab_HTH_regulators"/>
</dbReference>
<dbReference type="PATRIC" id="fig|320778.3.peg.3391"/>
<dbReference type="Pfam" id="PF08220">
    <property type="entry name" value="HTH_DeoR"/>
    <property type="match status" value="1"/>
</dbReference>
<dbReference type="OrthoDB" id="9814815at2"/>
<dbReference type="PANTHER" id="PTHR30363:SF4">
    <property type="entry name" value="GLYCEROL-3-PHOSPHATE REGULON REPRESSOR"/>
    <property type="match status" value="1"/>
</dbReference>
<dbReference type="STRING" id="320778.ABT57_15595"/>
<gene>
    <name evidence="6" type="ORF">ABT57_15595</name>
</gene>
<evidence type="ECO:0000259" key="5">
    <source>
        <dbReference type="PROSITE" id="PS51000"/>
    </source>
</evidence>
<dbReference type="SMART" id="SM01134">
    <property type="entry name" value="DeoRC"/>
    <property type="match status" value="1"/>
</dbReference>
<proteinExistence type="predicted"/>
<dbReference type="GO" id="GO:0003700">
    <property type="term" value="F:DNA-binding transcription factor activity"/>
    <property type="evidence" value="ECO:0007669"/>
    <property type="project" value="InterPro"/>
</dbReference>
<dbReference type="InterPro" id="IPR014036">
    <property type="entry name" value="DeoR-like_C"/>
</dbReference>
<organism evidence="6 7">
    <name type="scientific">Photobacterium ganghwense</name>
    <dbReference type="NCBI Taxonomy" id="320778"/>
    <lineage>
        <taxon>Bacteria</taxon>
        <taxon>Pseudomonadati</taxon>
        <taxon>Pseudomonadota</taxon>
        <taxon>Gammaproteobacteria</taxon>
        <taxon>Vibrionales</taxon>
        <taxon>Vibrionaceae</taxon>
        <taxon>Photobacterium</taxon>
    </lineage>
</organism>
<dbReference type="Gene3D" id="1.10.10.10">
    <property type="entry name" value="Winged helix-like DNA-binding domain superfamily/Winged helix DNA-binding domain"/>
    <property type="match status" value="1"/>
</dbReference>
<dbReference type="AlphaFoldDB" id="A0A0J1H970"/>
<dbReference type="InterPro" id="IPR036390">
    <property type="entry name" value="WH_DNA-bd_sf"/>
</dbReference>
<keyword evidence="1" id="KW-0678">Repressor</keyword>
<dbReference type="GO" id="GO:0003677">
    <property type="term" value="F:DNA binding"/>
    <property type="evidence" value="ECO:0007669"/>
    <property type="project" value="UniProtKB-KW"/>
</dbReference>
<dbReference type="SMART" id="SM00420">
    <property type="entry name" value="HTH_DEOR"/>
    <property type="match status" value="1"/>
</dbReference>
<protein>
    <submittedName>
        <fullName evidence="6">RNA polymerase sigma70</fullName>
    </submittedName>
</protein>
<dbReference type="Proteomes" id="UP000035909">
    <property type="component" value="Unassembled WGS sequence"/>
</dbReference>
<dbReference type="PROSITE" id="PS51000">
    <property type="entry name" value="HTH_DEOR_2"/>
    <property type="match status" value="1"/>
</dbReference>